<evidence type="ECO:0000313" key="3">
    <source>
        <dbReference type="Proteomes" id="UP001139125"/>
    </source>
</evidence>
<protein>
    <submittedName>
        <fullName evidence="2">Nitroreductase family protein</fullName>
    </submittedName>
</protein>
<evidence type="ECO:0000313" key="2">
    <source>
        <dbReference type="EMBL" id="MCP9291315.1"/>
    </source>
</evidence>
<sequence length="216" mass="24303">MNTEEAIQKRRTLKLRVNPDEPLPVTKGEEFNKTIERLIELAGQAPFHYQSAESHQKKKLTGAEPWRFHVLDGESCRQLLKSLKKEEPMKASDGIKQMLAAADALILATWLPERSRSLSRKFHPNVKNMEHIAATGAAIQNLLLAATAKGVINYWSSGGCLRKPKVLEFLGIPRQEILLGAVFLFPDEYPDSVQTKPGKNAEARGNLTDYMEWVEL</sequence>
<dbReference type="Pfam" id="PF00881">
    <property type="entry name" value="Nitroreductase"/>
    <property type="match status" value="1"/>
</dbReference>
<name>A0A9X2L2W6_9BACT</name>
<proteinExistence type="predicted"/>
<gene>
    <name evidence="2" type="ORF">NM125_06945</name>
</gene>
<dbReference type="InterPro" id="IPR029479">
    <property type="entry name" value="Nitroreductase"/>
</dbReference>
<evidence type="ECO:0000259" key="1">
    <source>
        <dbReference type="Pfam" id="PF00881"/>
    </source>
</evidence>
<dbReference type="InterPro" id="IPR052530">
    <property type="entry name" value="NAD(P)H_nitroreductase"/>
</dbReference>
<dbReference type="PANTHER" id="PTHR43821:SF1">
    <property type="entry name" value="NAD(P)H NITROREDUCTASE YDJA-RELATED"/>
    <property type="match status" value="1"/>
</dbReference>
<dbReference type="InterPro" id="IPR000415">
    <property type="entry name" value="Nitroreductase-like"/>
</dbReference>
<dbReference type="SUPFAM" id="SSF55469">
    <property type="entry name" value="FMN-dependent nitroreductase-like"/>
    <property type="match status" value="1"/>
</dbReference>
<dbReference type="Proteomes" id="UP001139125">
    <property type="component" value="Unassembled WGS sequence"/>
</dbReference>
<reference evidence="2" key="1">
    <citation type="submission" date="2022-06" db="EMBL/GenBank/DDBJ databases">
        <title>Gracilimonas sp. CAU 1638 isolated from sea sediment.</title>
        <authorList>
            <person name="Kim W."/>
        </authorList>
    </citation>
    <scope>NUCLEOTIDE SEQUENCE</scope>
    <source>
        <strain evidence="2">CAU 1638</strain>
    </source>
</reference>
<feature type="domain" description="Nitroreductase" evidence="1">
    <location>
        <begin position="34"/>
        <end position="181"/>
    </location>
</feature>
<organism evidence="2 3">
    <name type="scientific">Gracilimonas sediminicola</name>
    <dbReference type="NCBI Taxonomy" id="2952158"/>
    <lineage>
        <taxon>Bacteria</taxon>
        <taxon>Pseudomonadati</taxon>
        <taxon>Balneolota</taxon>
        <taxon>Balneolia</taxon>
        <taxon>Balneolales</taxon>
        <taxon>Balneolaceae</taxon>
        <taxon>Gracilimonas</taxon>
    </lineage>
</organism>
<dbReference type="Gene3D" id="3.40.109.10">
    <property type="entry name" value="NADH Oxidase"/>
    <property type="match status" value="1"/>
</dbReference>
<dbReference type="EMBL" id="JANDBC010000001">
    <property type="protein sequence ID" value="MCP9291315.1"/>
    <property type="molecule type" value="Genomic_DNA"/>
</dbReference>
<dbReference type="RefSeq" id="WP_255134148.1">
    <property type="nucleotide sequence ID" value="NZ_JANDBC010000001.1"/>
</dbReference>
<dbReference type="AlphaFoldDB" id="A0A9X2L2W6"/>
<keyword evidence="3" id="KW-1185">Reference proteome</keyword>
<dbReference type="PANTHER" id="PTHR43821">
    <property type="entry name" value="NAD(P)H NITROREDUCTASE YDJA-RELATED"/>
    <property type="match status" value="1"/>
</dbReference>
<accession>A0A9X2L2W6</accession>
<dbReference type="GO" id="GO:0016491">
    <property type="term" value="F:oxidoreductase activity"/>
    <property type="evidence" value="ECO:0007669"/>
    <property type="project" value="InterPro"/>
</dbReference>
<comment type="caution">
    <text evidence="2">The sequence shown here is derived from an EMBL/GenBank/DDBJ whole genome shotgun (WGS) entry which is preliminary data.</text>
</comment>